<proteinExistence type="inferred from homology"/>
<evidence type="ECO:0000256" key="2">
    <source>
        <dbReference type="ARBA" id="ARBA00007599"/>
    </source>
</evidence>
<dbReference type="Gene3D" id="3.40.50.300">
    <property type="entry name" value="P-loop containing nucleotide triphosphate hydrolases"/>
    <property type="match status" value="1"/>
</dbReference>
<keyword evidence="6" id="KW-0479">Metal-binding</keyword>
<dbReference type="Proteomes" id="UP000176651">
    <property type="component" value="Unassembled WGS sequence"/>
</dbReference>
<evidence type="ECO:0000256" key="5">
    <source>
        <dbReference type="ARBA" id="ARBA00022694"/>
    </source>
</evidence>
<evidence type="ECO:0000256" key="6">
    <source>
        <dbReference type="ARBA" id="ARBA00022723"/>
    </source>
</evidence>
<gene>
    <name evidence="11" type="ORF">A2V68_00240</name>
</gene>
<dbReference type="InterPro" id="IPR027417">
    <property type="entry name" value="P-loop_NTPase"/>
</dbReference>
<keyword evidence="8" id="KW-0067">ATP-binding</keyword>
<sequence>MKTYITKNSEETEKLGRSLARSIKPPAIIALESDLGGGKTTLVKGLAKGLGIKENVVSPTFVLERIYRIPKRPYSLYHYDLYRIKPDDILVDEILENAKDNVVAIEWAEKIAKKLPKIAIRVRIYSLREQDKRKIAIKGPTG</sequence>
<dbReference type="GO" id="GO:0002949">
    <property type="term" value="P:tRNA threonylcarbamoyladenosine modification"/>
    <property type="evidence" value="ECO:0007669"/>
    <property type="project" value="InterPro"/>
</dbReference>
<evidence type="ECO:0000256" key="7">
    <source>
        <dbReference type="ARBA" id="ARBA00022741"/>
    </source>
</evidence>
<keyword evidence="7" id="KW-0547">Nucleotide-binding</keyword>
<dbReference type="Pfam" id="PF02367">
    <property type="entry name" value="TsaE"/>
    <property type="match status" value="1"/>
</dbReference>
<keyword evidence="11" id="KW-0808">Transferase</keyword>
<dbReference type="NCBIfam" id="TIGR00150">
    <property type="entry name" value="T6A_YjeE"/>
    <property type="match status" value="1"/>
</dbReference>
<evidence type="ECO:0000256" key="4">
    <source>
        <dbReference type="ARBA" id="ARBA00022490"/>
    </source>
</evidence>
<evidence type="ECO:0000256" key="9">
    <source>
        <dbReference type="ARBA" id="ARBA00022842"/>
    </source>
</evidence>
<dbReference type="InterPro" id="IPR003442">
    <property type="entry name" value="T6A_TsaE"/>
</dbReference>
<reference evidence="11 12" key="1">
    <citation type="journal article" date="2016" name="Nat. Commun.">
        <title>Thousands of microbial genomes shed light on interconnected biogeochemical processes in an aquifer system.</title>
        <authorList>
            <person name="Anantharaman K."/>
            <person name="Brown C.T."/>
            <person name="Hug L.A."/>
            <person name="Sharon I."/>
            <person name="Castelle C.J."/>
            <person name="Probst A.J."/>
            <person name="Thomas B.C."/>
            <person name="Singh A."/>
            <person name="Wilkins M.J."/>
            <person name="Karaoz U."/>
            <person name="Brodie E.L."/>
            <person name="Williams K.H."/>
            <person name="Hubbard S.S."/>
            <person name="Banfield J.F."/>
        </authorList>
    </citation>
    <scope>NUCLEOTIDE SEQUENCE [LARGE SCALE GENOMIC DNA]</scope>
</reference>
<name>A0A1F4NSG6_UNCK3</name>
<dbReference type="PANTHER" id="PTHR33540:SF2">
    <property type="entry name" value="TRNA THREONYLCARBAMOYLADENOSINE BIOSYNTHESIS PROTEIN TSAE"/>
    <property type="match status" value="1"/>
</dbReference>
<organism evidence="11 12">
    <name type="scientific">candidate division Kazan bacterium RBG_13_50_9</name>
    <dbReference type="NCBI Taxonomy" id="1798535"/>
    <lineage>
        <taxon>Bacteria</taxon>
        <taxon>Bacteria division Kazan-3B-28</taxon>
    </lineage>
</organism>
<dbReference type="SUPFAM" id="SSF52540">
    <property type="entry name" value="P-loop containing nucleoside triphosphate hydrolases"/>
    <property type="match status" value="1"/>
</dbReference>
<dbReference type="AlphaFoldDB" id="A0A1F4NSG6"/>
<dbReference type="GO" id="GO:0005524">
    <property type="term" value="F:ATP binding"/>
    <property type="evidence" value="ECO:0007669"/>
    <property type="project" value="UniProtKB-KW"/>
</dbReference>
<evidence type="ECO:0000313" key="12">
    <source>
        <dbReference type="Proteomes" id="UP000176651"/>
    </source>
</evidence>
<accession>A0A1F4NSG6</accession>
<protein>
    <recommendedName>
        <fullName evidence="3">tRNA threonylcarbamoyladenosine biosynthesis protein TsaE</fullName>
    </recommendedName>
    <alternativeName>
        <fullName evidence="10">t(6)A37 threonylcarbamoyladenosine biosynthesis protein TsaE</fullName>
    </alternativeName>
</protein>
<keyword evidence="9" id="KW-0460">Magnesium</keyword>
<dbReference type="GO" id="GO:0005737">
    <property type="term" value="C:cytoplasm"/>
    <property type="evidence" value="ECO:0007669"/>
    <property type="project" value="UniProtKB-SubCell"/>
</dbReference>
<dbReference type="GO" id="GO:0046872">
    <property type="term" value="F:metal ion binding"/>
    <property type="evidence" value="ECO:0007669"/>
    <property type="project" value="UniProtKB-KW"/>
</dbReference>
<dbReference type="STRING" id="1798535.A2V68_00240"/>
<comment type="subcellular location">
    <subcellularLocation>
        <location evidence="1">Cytoplasm</location>
    </subcellularLocation>
</comment>
<keyword evidence="5" id="KW-0819">tRNA processing</keyword>
<comment type="similarity">
    <text evidence="2">Belongs to the TsaE family.</text>
</comment>
<dbReference type="EMBL" id="META01000003">
    <property type="protein sequence ID" value="OGB74197.1"/>
    <property type="molecule type" value="Genomic_DNA"/>
</dbReference>
<dbReference type="GO" id="GO:0016740">
    <property type="term" value="F:transferase activity"/>
    <property type="evidence" value="ECO:0007669"/>
    <property type="project" value="UniProtKB-KW"/>
</dbReference>
<evidence type="ECO:0000256" key="1">
    <source>
        <dbReference type="ARBA" id="ARBA00004496"/>
    </source>
</evidence>
<evidence type="ECO:0000256" key="8">
    <source>
        <dbReference type="ARBA" id="ARBA00022840"/>
    </source>
</evidence>
<comment type="caution">
    <text evidence="11">The sequence shown here is derived from an EMBL/GenBank/DDBJ whole genome shotgun (WGS) entry which is preliminary data.</text>
</comment>
<dbReference type="PANTHER" id="PTHR33540">
    <property type="entry name" value="TRNA THREONYLCARBAMOYLADENOSINE BIOSYNTHESIS PROTEIN TSAE"/>
    <property type="match status" value="1"/>
</dbReference>
<evidence type="ECO:0000256" key="10">
    <source>
        <dbReference type="ARBA" id="ARBA00032441"/>
    </source>
</evidence>
<keyword evidence="4" id="KW-0963">Cytoplasm</keyword>
<evidence type="ECO:0000313" key="11">
    <source>
        <dbReference type="EMBL" id="OGB74197.1"/>
    </source>
</evidence>
<evidence type="ECO:0000256" key="3">
    <source>
        <dbReference type="ARBA" id="ARBA00019010"/>
    </source>
</evidence>